<dbReference type="GO" id="GO:0046872">
    <property type="term" value="F:metal ion binding"/>
    <property type="evidence" value="ECO:0007669"/>
    <property type="project" value="UniProtKB-KW"/>
</dbReference>
<dbReference type="RefSeq" id="WP_321395157.1">
    <property type="nucleotide sequence ID" value="NZ_CP139487.1"/>
</dbReference>
<evidence type="ECO:0000256" key="1">
    <source>
        <dbReference type="ARBA" id="ARBA00001966"/>
    </source>
</evidence>
<dbReference type="Pfam" id="PF13307">
    <property type="entry name" value="Helicase_C_2"/>
    <property type="match status" value="1"/>
</dbReference>
<dbReference type="GO" id="GO:0005524">
    <property type="term" value="F:ATP binding"/>
    <property type="evidence" value="ECO:0007669"/>
    <property type="project" value="UniProtKB-KW"/>
</dbReference>
<comment type="catalytic activity">
    <reaction evidence="16">
        <text>ATP + H2O = ADP + phosphate + H(+)</text>
        <dbReference type="Rhea" id="RHEA:13065"/>
        <dbReference type="ChEBI" id="CHEBI:15377"/>
        <dbReference type="ChEBI" id="CHEBI:15378"/>
        <dbReference type="ChEBI" id="CHEBI:30616"/>
        <dbReference type="ChEBI" id="CHEBI:43474"/>
        <dbReference type="ChEBI" id="CHEBI:456216"/>
        <dbReference type="EC" id="5.6.2.3"/>
    </reaction>
</comment>
<keyword evidence="6 18" id="KW-0378">Hydrolase</keyword>
<gene>
    <name evidence="18" type="ORF">SOO65_20625</name>
</gene>
<keyword evidence="3" id="KW-0479">Metal-binding</keyword>
<keyword evidence="2" id="KW-0004">4Fe-4S</keyword>
<evidence type="ECO:0000313" key="18">
    <source>
        <dbReference type="EMBL" id="WPU65106.1"/>
    </source>
</evidence>
<evidence type="ECO:0000259" key="17">
    <source>
        <dbReference type="PROSITE" id="PS51193"/>
    </source>
</evidence>
<evidence type="ECO:0000256" key="5">
    <source>
        <dbReference type="ARBA" id="ARBA00022763"/>
    </source>
</evidence>
<keyword evidence="13" id="KW-0413">Isomerase</keyword>
<dbReference type="InterPro" id="IPR045028">
    <property type="entry name" value="DinG/Rad3-like"/>
</dbReference>
<dbReference type="SMART" id="SM00488">
    <property type="entry name" value="DEXDc2"/>
    <property type="match status" value="1"/>
</dbReference>
<organism evidence="18 19">
    <name type="scientific">Peredibacter starrii</name>
    <dbReference type="NCBI Taxonomy" id="28202"/>
    <lineage>
        <taxon>Bacteria</taxon>
        <taxon>Pseudomonadati</taxon>
        <taxon>Bdellovibrionota</taxon>
        <taxon>Bacteriovoracia</taxon>
        <taxon>Bacteriovoracales</taxon>
        <taxon>Bacteriovoracaceae</taxon>
        <taxon>Peredibacter</taxon>
    </lineage>
</organism>
<dbReference type="Gene3D" id="3.40.50.300">
    <property type="entry name" value="P-loop containing nucleotide triphosphate hydrolases"/>
    <property type="match status" value="2"/>
</dbReference>
<dbReference type="InterPro" id="IPR027417">
    <property type="entry name" value="P-loop_NTPase"/>
</dbReference>
<dbReference type="AlphaFoldDB" id="A0AAX4HP73"/>
<dbReference type="Pfam" id="PF00270">
    <property type="entry name" value="DEAD"/>
    <property type="match status" value="1"/>
</dbReference>
<proteinExistence type="inferred from homology"/>
<keyword evidence="7 18" id="KW-0347">Helicase</keyword>
<evidence type="ECO:0000313" key="19">
    <source>
        <dbReference type="Proteomes" id="UP001324634"/>
    </source>
</evidence>
<accession>A0AAX4HP73</accession>
<dbReference type="PANTHER" id="PTHR11472">
    <property type="entry name" value="DNA REPAIR DEAD HELICASE RAD3/XP-D SUBFAMILY MEMBER"/>
    <property type="match status" value="1"/>
</dbReference>
<dbReference type="GO" id="GO:0043139">
    <property type="term" value="F:5'-3' DNA helicase activity"/>
    <property type="evidence" value="ECO:0007669"/>
    <property type="project" value="UniProtKB-EC"/>
</dbReference>
<comment type="similarity">
    <text evidence="14">Belongs to the helicase family. DinG subfamily.</text>
</comment>
<dbReference type="GO" id="GO:0003677">
    <property type="term" value="F:DNA binding"/>
    <property type="evidence" value="ECO:0007669"/>
    <property type="project" value="UniProtKB-KW"/>
</dbReference>
<evidence type="ECO:0000256" key="4">
    <source>
        <dbReference type="ARBA" id="ARBA00022741"/>
    </source>
</evidence>
<dbReference type="InterPro" id="IPR010614">
    <property type="entry name" value="RAD3-like_helicase_DEAD"/>
</dbReference>
<evidence type="ECO:0000256" key="9">
    <source>
        <dbReference type="ARBA" id="ARBA00023004"/>
    </source>
</evidence>
<evidence type="ECO:0000256" key="2">
    <source>
        <dbReference type="ARBA" id="ARBA00022485"/>
    </source>
</evidence>
<reference evidence="18 19" key="1">
    <citation type="submission" date="2023-11" db="EMBL/GenBank/DDBJ databases">
        <title>Peredibacter starrii A3.12.</title>
        <authorList>
            <person name="Mitchell R.J."/>
        </authorList>
    </citation>
    <scope>NUCLEOTIDE SEQUENCE [LARGE SCALE GENOMIC DNA]</scope>
    <source>
        <strain evidence="18 19">A3.12</strain>
    </source>
</reference>
<dbReference type="SMART" id="SM00487">
    <property type="entry name" value="DEXDc"/>
    <property type="match status" value="1"/>
</dbReference>
<evidence type="ECO:0000256" key="14">
    <source>
        <dbReference type="ARBA" id="ARBA00038058"/>
    </source>
</evidence>
<evidence type="ECO:0000256" key="8">
    <source>
        <dbReference type="ARBA" id="ARBA00022840"/>
    </source>
</evidence>
<dbReference type="SUPFAM" id="SSF52540">
    <property type="entry name" value="P-loop containing nucleoside triphosphate hydrolases"/>
    <property type="match status" value="1"/>
</dbReference>
<evidence type="ECO:0000256" key="7">
    <source>
        <dbReference type="ARBA" id="ARBA00022806"/>
    </source>
</evidence>
<dbReference type="InterPro" id="IPR014013">
    <property type="entry name" value="Helic_SF1/SF2_ATP-bd_DinG/Rad3"/>
</dbReference>
<evidence type="ECO:0000256" key="13">
    <source>
        <dbReference type="ARBA" id="ARBA00023235"/>
    </source>
</evidence>
<evidence type="ECO:0000256" key="12">
    <source>
        <dbReference type="ARBA" id="ARBA00023204"/>
    </source>
</evidence>
<dbReference type="KEGG" id="psti:SOO65_20625"/>
<dbReference type="Gene3D" id="1.10.30.20">
    <property type="entry name" value="Bacterial XPD DNA helicase, FeS cluster domain"/>
    <property type="match status" value="1"/>
</dbReference>
<evidence type="ECO:0000256" key="11">
    <source>
        <dbReference type="ARBA" id="ARBA00023125"/>
    </source>
</evidence>
<dbReference type="Pfam" id="PF06733">
    <property type="entry name" value="DEAD_2"/>
    <property type="match status" value="1"/>
</dbReference>
<keyword evidence="4" id="KW-0547">Nucleotide-binding</keyword>
<comment type="cofactor">
    <cofactor evidence="1">
        <name>[4Fe-4S] cluster</name>
        <dbReference type="ChEBI" id="CHEBI:49883"/>
    </cofactor>
</comment>
<dbReference type="PANTHER" id="PTHR11472:SF34">
    <property type="entry name" value="REGULATOR OF TELOMERE ELONGATION HELICASE 1"/>
    <property type="match status" value="1"/>
</dbReference>
<dbReference type="InterPro" id="IPR011545">
    <property type="entry name" value="DEAD/DEAH_box_helicase_dom"/>
</dbReference>
<keyword evidence="19" id="KW-1185">Reference proteome</keyword>
<keyword evidence="9" id="KW-0408">Iron</keyword>
<evidence type="ECO:0000256" key="3">
    <source>
        <dbReference type="ARBA" id="ARBA00022723"/>
    </source>
</evidence>
<dbReference type="GO" id="GO:0016818">
    <property type="term" value="F:hydrolase activity, acting on acid anhydrides, in phosphorus-containing anhydrides"/>
    <property type="evidence" value="ECO:0007669"/>
    <property type="project" value="InterPro"/>
</dbReference>
<dbReference type="GO" id="GO:0051539">
    <property type="term" value="F:4 iron, 4 sulfur cluster binding"/>
    <property type="evidence" value="ECO:0007669"/>
    <property type="project" value="UniProtKB-KW"/>
</dbReference>
<dbReference type="InterPro" id="IPR006554">
    <property type="entry name" value="Helicase-like_DEXD_c2"/>
</dbReference>
<evidence type="ECO:0000256" key="15">
    <source>
        <dbReference type="ARBA" id="ARBA00044969"/>
    </source>
</evidence>
<dbReference type="PROSITE" id="PS51193">
    <property type="entry name" value="HELICASE_ATP_BIND_2"/>
    <property type="match status" value="1"/>
</dbReference>
<dbReference type="GO" id="GO:0006281">
    <property type="term" value="P:DNA repair"/>
    <property type="evidence" value="ECO:0007669"/>
    <property type="project" value="UniProtKB-KW"/>
</dbReference>
<dbReference type="EMBL" id="CP139487">
    <property type="protein sequence ID" value="WPU65106.1"/>
    <property type="molecule type" value="Genomic_DNA"/>
</dbReference>
<dbReference type="InterPro" id="IPR014001">
    <property type="entry name" value="Helicase_ATP-bd"/>
</dbReference>
<dbReference type="Proteomes" id="UP001324634">
    <property type="component" value="Chromosome"/>
</dbReference>
<keyword evidence="11" id="KW-0238">DNA-binding</keyword>
<keyword evidence="5" id="KW-0227">DNA damage</keyword>
<evidence type="ECO:0000256" key="6">
    <source>
        <dbReference type="ARBA" id="ARBA00022801"/>
    </source>
</evidence>
<dbReference type="InterPro" id="IPR006555">
    <property type="entry name" value="ATP-dep_Helicase_C"/>
</dbReference>
<evidence type="ECO:0000256" key="16">
    <source>
        <dbReference type="ARBA" id="ARBA00048954"/>
    </source>
</evidence>
<keyword evidence="10" id="KW-0411">Iron-sulfur</keyword>
<name>A0AAX4HP73_9BACT</name>
<evidence type="ECO:0000256" key="10">
    <source>
        <dbReference type="ARBA" id="ARBA00023014"/>
    </source>
</evidence>
<protein>
    <recommendedName>
        <fullName evidence="15">DNA 5'-3' helicase</fullName>
        <ecNumber evidence="15">5.6.2.3</ecNumber>
    </recommendedName>
</protein>
<dbReference type="EC" id="5.6.2.3" evidence="15"/>
<sequence length="798" mass="91582">MKVIKLSLQDFAMPSPLRGSIEPSSGYKTSMEKGRELHQKIQAERIAEIPDYESEVSINHFFERDGYRFEVSGRMDGFTPGDKPHIEEIKSSFNIFDLGKTLRDKRMDHPYYLQLLTYGYFYWVQNDVKPDLSFHLVSSRREESQDVSAYLDRYEYESWLDRRLDELVENAIKAEKRLARRIKLSENMPFPFPTPRQGQMELIQFIEDGMEKQKRMMIQAPTGLGKTMGVLYPSLKESLKRGQRVIYITPKNSQQSVAEEAIEKLQVKGCNAKSLTITAKSKMCMKAEPLCNPDYCEFAKGYYDKLATHDLRNELHKKKKLTSRVFKNMAEKYEVCPFELQIEAIEEADTVICDYNYIFGHEGTIGRLSATGYSQEGRPNLAIDEAHNLPSRTMGQFSPVLSSYAIETMREEMKDLPKKFARDGEELIDLCLMTIKEASPDKVETKSLKLDIDPFLAVNEELKSFLSRYLESDVEIKARDVVLRLVFYWSEFSDTLMTVGTTDSAFFITGQNDGKNRSIKITCCDASELIKDRYDHFQNVVAFSATLKPFDYYAKLAGLDDEKLVLEEFMSPFKAENRKVLIIPQISTKFSVRQQNYPKIAETIQRVAGLRSGNYLAFFPSFDFMEKTLAAFKVPAGFTVTKQNRYMKNSDVEEILEKLKAQTHPTILFGVQGGVFSEGIDYAGDMVIGAFVIGPPLPSFDFERERMKDYYETSYQAGFDYAYTFPAMAKAVQAAGRVIRTESDRGIIVLMDDRFLEKSYSQSLPQDWFEASPRELVSSSILNDVSSFWSKLEDTKVK</sequence>
<keyword evidence="12" id="KW-0234">DNA repair</keyword>
<dbReference type="Gene3D" id="1.10.275.40">
    <property type="match status" value="1"/>
</dbReference>
<dbReference type="SMART" id="SM00491">
    <property type="entry name" value="HELICc2"/>
    <property type="match status" value="1"/>
</dbReference>
<keyword evidence="8" id="KW-0067">ATP-binding</keyword>
<feature type="domain" description="Helicase ATP-binding" evidence="17">
    <location>
        <begin position="185"/>
        <end position="439"/>
    </location>
</feature>
<dbReference type="InterPro" id="IPR042493">
    <property type="entry name" value="XPD_DNA_FeS"/>
</dbReference>